<dbReference type="InterPro" id="IPR011993">
    <property type="entry name" value="PH-like_dom_sf"/>
</dbReference>
<organism evidence="9 10">
    <name type="scientific">Sparus aurata</name>
    <name type="common">Gilthead sea bream</name>
    <dbReference type="NCBI Taxonomy" id="8175"/>
    <lineage>
        <taxon>Eukaryota</taxon>
        <taxon>Metazoa</taxon>
        <taxon>Chordata</taxon>
        <taxon>Craniata</taxon>
        <taxon>Vertebrata</taxon>
        <taxon>Euteleostomi</taxon>
        <taxon>Actinopterygii</taxon>
        <taxon>Neopterygii</taxon>
        <taxon>Teleostei</taxon>
        <taxon>Neoteleostei</taxon>
        <taxon>Acanthomorphata</taxon>
        <taxon>Eupercaria</taxon>
        <taxon>Spariformes</taxon>
        <taxon>Sparidae</taxon>
        <taxon>Sparus</taxon>
    </lineage>
</organism>
<evidence type="ECO:0000256" key="4">
    <source>
        <dbReference type="SAM" id="MobiDB-lite"/>
    </source>
</evidence>
<dbReference type="Gene3D" id="1.10.555.10">
    <property type="entry name" value="Rho GTPase activation protein"/>
    <property type="match status" value="1"/>
</dbReference>
<sequence>MELVSVQYHFEYTARDGRLVSIEPNESFILVSKTNEHWWQVRKDQHTKPFYVPAQYVKQLSSPTQDSAGPNKMDSPECVTNRKADTTPVIRLSAQFSPRETCRFSTFGLCVDLSDVREKMTHSLENTKTHGSTSTSAPLNTDSLQLYAKPHPVPKVRNREESKSSPPDGKIDQPQMSLHPDDMDFPPPPDSPVYDVIPELQVQQFDTFPELPAPDACDETSAVETLNEEAEAASSSDALSVEQAENETLRSAVYVNVAQLRKSISESPPSAPSSYSPSYLDQEGWEVHVDDESGKEYYYHPTTGRTTWDNPFLDSPEDPEPVSPSPPLSPALSPSPVSPTPAWTSDWEQLVDESSGRPYFYNAMSGETSWEPPEQLSPYPPLMEPMSVHRFHEDGPPPLPEEDYPPEDYPADDQPDIYDELSASGPPPTLPKEYTLSHVGRTVIPRATLDRSSPAGWNLTVDPNGTWVFTSEHSPEQWIKSVDDRGQTYYYLRDGSKSQWNLPEAPAGHGQFRMENGVEAENTSVIKNWRHTMGPSQLGSAQDDGRFVPTHRRNTSDYSSDSSSTGNSPETQHNAFGFRPWRKPYYLTSRWLRYNVQNLEKAGILNKTKVSENGKKVRKNWSQTWTVLLGGVLTFHKDPKSAATGASNKTNQIVPEITVDLRGATIGWASKDKSSKKNVLELKGKNGVEFLIQYDTESIITDWHKVLTDTIRQLEYQDHHSEEEDGDLYEKIAGTEPARDDNKFTDKRRSSRPSVSQSSSAAGDADQKRVRTKLMKFLMKRPTLQSVKEKGYIRDNVFGCHLATLCSQENSTVPRFVEKCIRAVEKRGLDIDGLYRVSGNLAVIQRLRFKADHEELDLEDGQWEDVHVITGALKLFFRELPEPLFPYSHFNKFISAIRIPDYHSKLSCMYELVQTLPPSNHDTMKLLFGHLRRVIQYGEDNRMTVQNVAIVFGPTLLRPETESANITMHMVFQNQIVEFVLNECERLFYSN</sequence>
<dbReference type="SUPFAM" id="SSF51045">
    <property type="entry name" value="WW domain"/>
    <property type="match status" value="2"/>
</dbReference>
<dbReference type="SUPFAM" id="SSF50729">
    <property type="entry name" value="PH domain-like"/>
    <property type="match status" value="1"/>
</dbReference>
<feature type="region of interest" description="Disordered" evidence="4">
    <location>
        <begin position="296"/>
        <end position="408"/>
    </location>
</feature>
<dbReference type="OrthoDB" id="79452at2759"/>
<dbReference type="Proteomes" id="UP000472265">
    <property type="component" value="Chromosome 20"/>
</dbReference>
<keyword evidence="10" id="KW-1185">Reference proteome</keyword>
<evidence type="ECO:0000313" key="10">
    <source>
        <dbReference type="Proteomes" id="UP000472265"/>
    </source>
</evidence>
<dbReference type="SMART" id="SM00233">
    <property type="entry name" value="PH"/>
    <property type="match status" value="1"/>
</dbReference>
<dbReference type="SUPFAM" id="SSF50044">
    <property type="entry name" value="SH3-domain"/>
    <property type="match status" value="1"/>
</dbReference>
<dbReference type="CDD" id="cd04403">
    <property type="entry name" value="RhoGAP_ARHGAP27_15_12_9"/>
    <property type="match status" value="1"/>
</dbReference>
<reference evidence="9" key="3">
    <citation type="submission" date="2025-09" db="UniProtKB">
        <authorList>
            <consortium name="Ensembl"/>
        </authorList>
    </citation>
    <scope>IDENTIFICATION</scope>
</reference>
<name>A0A671YCD9_SPAAU</name>
<dbReference type="InterPro" id="IPR036020">
    <property type="entry name" value="WW_dom_sf"/>
</dbReference>
<dbReference type="Pfam" id="PF00620">
    <property type="entry name" value="RhoGAP"/>
    <property type="match status" value="1"/>
</dbReference>
<evidence type="ECO:0000259" key="8">
    <source>
        <dbReference type="PROSITE" id="PS50238"/>
    </source>
</evidence>
<feature type="compositionally biased region" description="Low complexity" evidence="4">
    <location>
        <begin position="232"/>
        <end position="242"/>
    </location>
</feature>
<feature type="region of interest" description="Disordered" evidence="4">
    <location>
        <begin position="532"/>
        <end position="575"/>
    </location>
</feature>
<dbReference type="InterPro" id="IPR036028">
    <property type="entry name" value="SH3-like_dom_sf"/>
</dbReference>
<dbReference type="Pfam" id="PF00169">
    <property type="entry name" value="PH"/>
    <property type="match status" value="1"/>
</dbReference>
<dbReference type="Gene3D" id="2.30.30.40">
    <property type="entry name" value="SH3 Domains"/>
    <property type="match status" value="1"/>
</dbReference>
<dbReference type="PROSITE" id="PS50020">
    <property type="entry name" value="WW_DOMAIN_2"/>
    <property type="match status" value="3"/>
</dbReference>
<dbReference type="CDD" id="cd00201">
    <property type="entry name" value="WW"/>
    <property type="match status" value="2"/>
</dbReference>
<dbReference type="Ensembl" id="ENSSAUT00010063565.1">
    <property type="protein sequence ID" value="ENSSAUP00010060626.1"/>
    <property type="gene ID" value="ENSSAUG00010024544.1"/>
</dbReference>
<feature type="region of interest" description="Disordered" evidence="4">
    <location>
        <begin position="221"/>
        <end position="244"/>
    </location>
</feature>
<proteinExistence type="predicted"/>
<dbReference type="InterPro" id="IPR000198">
    <property type="entry name" value="RhoGAP_dom"/>
</dbReference>
<evidence type="ECO:0000256" key="1">
    <source>
        <dbReference type="ARBA" id="ARBA00022443"/>
    </source>
</evidence>
<feature type="domain" description="WW" evidence="7">
    <location>
        <begin position="284"/>
        <end position="313"/>
    </location>
</feature>
<feature type="compositionally biased region" description="Polar residues" evidence="4">
    <location>
        <begin position="129"/>
        <end position="144"/>
    </location>
</feature>
<dbReference type="InterPro" id="IPR008936">
    <property type="entry name" value="Rho_GTPase_activation_prot"/>
</dbReference>
<dbReference type="FunFam" id="2.20.70.10:FF:000149">
    <property type="entry name" value="Rho GTPase-activating protein 27"/>
    <property type="match status" value="1"/>
</dbReference>
<dbReference type="PROSITE" id="PS50003">
    <property type="entry name" value="PH_DOMAIN"/>
    <property type="match status" value="1"/>
</dbReference>
<evidence type="ECO:0000259" key="5">
    <source>
        <dbReference type="PROSITE" id="PS50002"/>
    </source>
</evidence>
<feature type="domain" description="SH3" evidence="5">
    <location>
        <begin position="1"/>
        <end position="62"/>
    </location>
</feature>
<dbReference type="Pfam" id="PF00397">
    <property type="entry name" value="WW"/>
    <property type="match status" value="2"/>
</dbReference>
<dbReference type="PANTHER" id="PTHR23176:SF104">
    <property type="entry name" value="RHO GTPASE-ACTIVATING PROTEIN 27"/>
    <property type="match status" value="1"/>
</dbReference>
<dbReference type="SMART" id="SM00456">
    <property type="entry name" value="WW"/>
    <property type="match status" value="3"/>
</dbReference>
<dbReference type="InterPro" id="IPR001202">
    <property type="entry name" value="WW_dom"/>
</dbReference>
<dbReference type="PROSITE" id="PS50002">
    <property type="entry name" value="SH3"/>
    <property type="match status" value="1"/>
</dbReference>
<keyword evidence="2" id="KW-0343">GTPase activation</keyword>
<dbReference type="PANTHER" id="PTHR23176">
    <property type="entry name" value="RHO/RAC/CDC GTPASE-ACTIVATING PROTEIN"/>
    <property type="match status" value="1"/>
</dbReference>
<evidence type="ECO:0000259" key="7">
    <source>
        <dbReference type="PROSITE" id="PS50020"/>
    </source>
</evidence>
<feature type="domain" description="WW" evidence="7">
    <location>
        <begin position="341"/>
        <end position="375"/>
    </location>
</feature>
<dbReference type="FunFam" id="1.10.555.10:FF:000003">
    <property type="entry name" value="Putative rho GTPase-activating protein 12"/>
    <property type="match status" value="1"/>
</dbReference>
<dbReference type="SMART" id="SM00324">
    <property type="entry name" value="RhoGAP"/>
    <property type="match status" value="1"/>
</dbReference>
<reference evidence="9" key="1">
    <citation type="submission" date="2021-04" db="EMBL/GenBank/DDBJ databases">
        <authorList>
            <consortium name="Wellcome Sanger Institute Data Sharing"/>
        </authorList>
    </citation>
    <scope>NUCLEOTIDE SEQUENCE [LARGE SCALE GENOMIC DNA]</scope>
</reference>
<dbReference type="InParanoid" id="A0A671YCD9"/>
<dbReference type="OMA" id="FEYTAND"/>
<keyword evidence="1 3" id="KW-0728">SH3 domain</keyword>
<dbReference type="GO" id="GO:0005096">
    <property type="term" value="F:GTPase activator activity"/>
    <property type="evidence" value="ECO:0007669"/>
    <property type="project" value="UniProtKB-KW"/>
</dbReference>
<evidence type="ECO:0000256" key="2">
    <source>
        <dbReference type="ARBA" id="ARBA00022468"/>
    </source>
</evidence>
<dbReference type="SUPFAM" id="SSF48350">
    <property type="entry name" value="GTPase activation domain, GAP"/>
    <property type="match status" value="1"/>
</dbReference>
<dbReference type="InterPro" id="IPR001849">
    <property type="entry name" value="PH_domain"/>
</dbReference>
<feature type="domain" description="PH" evidence="6">
    <location>
        <begin position="598"/>
        <end position="712"/>
    </location>
</feature>
<evidence type="ECO:0000256" key="3">
    <source>
        <dbReference type="PROSITE-ProRule" id="PRU00192"/>
    </source>
</evidence>
<evidence type="ECO:0000259" key="6">
    <source>
        <dbReference type="PROSITE" id="PS50003"/>
    </source>
</evidence>
<dbReference type="Gene3D" id="2.20.70.10">
    <property type="match status" value="2"/>
</dbReference>
<evidence type="ECO:0000313" key="9">
    <source>
        <dbReference type="Ensembl" id="ENSSAUP00010060626.1"/>
    </source>
</evidence>
<dbReference type="InterPro" id="IPR001452">
    <property type="entry name" value="SH3_domain"/>
</dbReference>
<dbReference type="PROSITE" id="PS01159">
    <property type="entry name" value="WW_DOMAIN_1"/>
    <property type="match status" value="3"/>
</dbReference>
<feature type="region of interest" description="Disordered" evidence="4">
    <location>
        <begin position="61"/>
        <end position="80"/>
    </location>
</feature>
<feature type="compositionally biased region" description="Basic and acidic residues" evidence="4">
    <location>
        <begin position="737"/>
        <end position="748"/>
    </location>
</feature>
<dbReference type="InterPro" id="IPR050729">
    <property type="entry name" value="Rho-GAP"/>
</dbReference>
<feature type="domain" description="Rho-GAP" evidence="8">
    <location>
        <begin position="800"/>
        <end position="988"/>
    </location>
</feature>
<reference evidence="9" key="2">
    <citation type="submission" date="2025-08" db="UniProtKB">
        <authorList>
            <consortium name="Ensembl"/>
        </authorList>
    </citation>
    <scope>IDENTIFICATION</scope>
</reference>
<dbReference type="AlphaFoldDB" id="A0A671YCD9"/>
<dbReference type="PROSITE" id="PS50238">
    <property type="entry name" value="RHOGAP"/>
    <property type="match status" value="1"/>
</dbReference>
<protein>
    <submittedName>
        <fullName evidence="9">Rho GTPase activating protein 27</fullName>
    </submittedName>
</protein>
<feature type="region of interest" description="Disordered" evidence="4">
    <location>
        <begin position="124"/>
        <end position="190"/>
    </location>
</feature>
<gene>
    <name evidence="9" type="primary">ARHGAP27</name>
    <name evidence="9" type="synonym">arhgap27</name>
</gene>
<feature type="domain" description="WW" evidence="7">
    <location>
        <begin position="472"/>
        <end position="505"/>
    </location>
</feature>
<feature type="compositionally biased region" description="Low complexity" evidence="4">
    <location>
        <begin position="556"/>
        <end position="568"/>
    </location>
</feature>
<dbReference type="GO" id="GO:0005737">
    <property type="term" value="C:cytoplasm"/>
    <property type="evidence" value="ECO:0007669"/>
    <property type="project" value="TreeGrafter"/>
</dbReference>
<dbReference type="GeneTree" id="ENSGT00950000182860"/>
<feature type="region of interest" description="Disordered" evidence="4">
    <location>
        <begin position="718"/>
        <end position="768"/>
    </location>
</feature>
<dbReference type="GO" id="GO:0007165">
    <property type="term" value="P:signal transduction"/>
    <property type="evidence" value="ECO:0007669"/>
    <property type="project" value="InterPro"/>
</dbReference>
<accession>A0A671YCD9</accession>
<dbReference type="Gene3D" id="2.30.29.30">
    <property type="entry name" value="Pleckstrin-homology domain (PH domain)/Phosphotyrosine-binding domain (PTB)"/>
    <property type="match status" value="1"/>
</dbReference>
<dbReference type="CDD" id="cd13233">
    <property type="entry name" value="PH_ARHGAP9-like"/>
    <property type="match status" value="1"/>
</dbReference>